<reference evidence="6 7" key="1">
    <citation type="submission" date="2016-06" db="EMBL/GenBank/DDBJ databases">
        <title>Complete genome sequences of Bordetella bronchialis and Bordetella flabilis.</title>
        <authorList>
            <person name="LiPuma J.J."/>
            <person name="Spilker T."/>
        </authorList>
    </citation>
    <scope>NUCLEOTIDE SEQUENCE [LARGE SCALE GENOMIC DNA]</scope>
    <source>
        <strain evidence="5 7">AU17976</strain>
        <strain evidence="4 6">AU3182</strain>
    </source>
</reference>
<dbReference type="OrthoDB" id="9797528at2"/>
<proteinExistence type="inferred from homology"/>
<dbReference type="InterPro" id="IPR042183">
    <property type="entry name" value="MmgE/PrpD_sf_1"/>
</dbReference>
<dbReference type="Pfam" id="PF03972">
    <property type="entry name" value="MmgE_PrpD_N"/>
    <property type="match status" value="1"/>
</dbReference>
<evidence type="ECO:0008006" key="8">
    <source>
        <dbReference type="Google" id="ProtNLM"/>
    </source>
</evidence>
<dbReference type="AlphaFoldDB" id="A0A193FIQ9"/>
<dbReference type="Gene3D" id="1.10.4100.10">
    <property type="entry name" value="2-methylcitrate dehydratase PrpD"/>
    <property type="match status" value="1"/>
</dbReference>
<feature type="domain" description="MmgE/PrpD C-terminal" evidence="3">
    <location>
        <begin position="278"/>
        <end position="441"/>
    </location>
</feature>
<dbReference type="PANTHER" id="PTHR16943">
    <property type="entry name" value="2-METHYLCITRATE DEHYDRATASE-RELATED"/>
    <property type="match status" value="1"/>
</dbReference>
<dbReference type="Proteomes" id="UP000091897">
    <property type="component" value="Chromosome"/>
</dbReference>
<dbReference type="RefSeq" id="WP_066349722.1">
    <property type="nucleotide sequence ID" value="NZ_CBCSFJ010000007.1"/>
</dbReference>
<accession>A0A193FIQ9</accession>
<dbReference type="EMBL" id="CP016171">
    <property type="protein sequence ID" value="ANN72143.1"/>
    <property type="molecule type" value="Genomic_DNA"/>
</dbReference>
<keyword evidence="6" id="KW-1185">Reference proteome</keyword>
<dbReference type="InterPro" id="IPR005656">
    <property type="entry name" value="MmgE_PrpD"/>
</dbReference>
<dbReference type="InterPro" id="IPR036148">
    <property type="entry name" value="MmgE/PrpD_sf"/>
</dbReference>
<evidence type="ECO:0000313" key="5">
    <source>
        <dbReference type="EMBL" id="ANN72143.1"/>
    </source>
</evidence>
<dbReference type="Gene3D" id="3.30.1330.120">
    <property type="entry name" value="2-methylcitrate dehydratase PrpD"/>
    <property type="match status" value="1"/>
</dbReference>
<dbReference type="KEGG" id="bbro:BAU06_12880"/>
<dbReference type="GO" id="GO:0016829">
    <property type="term" value="F:lyase activity"/>
    <property type="evidence" value="ECO:0007669"/>
    <property type="project" value="InterPro"/>
</dbReference>
<gene>
    <name evidence="4" type="ORF">BAU06_12880</name>
    <name evidence="5" type="ORF">BAU08_13075</name>
</gene>
<dbReference type="STRING" id="463025.BAU08_13075"/>
<dbReference type="InterPro" id="IPR042188">
    <property type="entry name" value="MmgE/PrpD_sf_2"/>
</dbReference>
<evidence type="ECO:0000259" key="3">
    <source>
        <dbReference type="Pfam" id="PF19305"/>
    </source>
</evidence>
<evidence type="ECO:0000313" key="4">
    <source>
        <dbReference type="EMBL" id="ANN67066.1"/>
    </source>
</evidence>
<evidence type="ECO:0000259" key="2">
    <source>
        <dbReference type="Pfam" id="PF03972"/>
    </source>
</evidence>
<sequence>MESHAVEGGGDGARGLTRVLVDRALAIRHETLPADVRRVARDCLVDWLGCALAALDEPVSHMVARLAREEGGHAQATLLGRAWRGTVSQAALVNGATSHALDYDDVNLTVPGHLSVAILPGLVALAEHRARPPRDVLAAFVAGYEYACAVGALVEPAHYANGFHATATIGGLGAAVACSHLLGLDAERTCHAVGVAATQAAGLKAMFGSMAKPLHAGLAAQAGLRAALLAAQGFVSRPDILECSQGYAAVHGADFDAARALATPAGGFHILNNLFKFHAACYSTHSTIEAVAALRAAHGIAPEAVSRIDVVAGEGCSICNIQTPRDALQAKFSLRATAAFAMLGIDTGSLGSWARVTEPAVADMLARVRVSLVPGMGLSDSRVTLVARSGQAFNMDFDCGEPMADKAAQSSRVAGKFRAVAGESLGQERAARILGAAASLEDQDDIHGLIGLCGA</sequence>
<dbReference type="Proteomes" id="UP000092213">
    <property type="component" value="Chromosome"/>
</dbReference>
<feature type="domain" description="MmgE/PrpD N-terminal" evidence="2">
    <location>
        <begin position="22"/>
        <end position="256"/>
    </location>
</feature>
<dbReference type="SUPFAM" id="SSF103378">
    <property type="entry name" value="2-methylcitrate dehydratase PrpD"/>
    <property type="match status" value="1"/>
</dbReference>
<evidence type="ECO:0000313" key="6">
    <source>
        <dbReference type="Proteomes" id="UP000091897"/>
    </source>
</evidence>
<evidence type="ECO:0000313" key="7">
    <source>
        <dbReference type="Proteomes" id="UP000092213"/>
    </source>
</evidence>
<comment type="similarity">
    <text evidence="1">Belongs to the PrpD family.</text>
</comment>
<dbReference type="EMBL" id="CP016170">
    <property type="protein sequence ID" value="ANN67066.1"/>
    <property type="molecule type" value="Genomic_DNA"/>
</dbReference>
<protein>
    <recommendedName>
        <fullName evidence="8">2-methylcitrate dehydratase</fullName>
    </recommendedName>
</protein>
<dbReference type="Pfam" id="PF19305">
    <property type="entry name" value="MmgE_PrpD_C"/>
    <property type="match status" value="1"/>
</dbReference>
<organism evidence="5 7">
    <name type="scientific">Bordetella bronchialis</name>
    <dbReference type="NCBI Taxonomy" id="463025"/>
    <lineage>
        <taxon>Bacteria</taxon>
        <taxon>Pseudomonadati</taxon>
        <taxon>Pseudomonadota</taxon>
        <taxon>Betaproteobacteria</taxon>
        <taxon>Burkholderiales</taxon>
        <taxon>Alcaligenaceae</taxon>
        <taxon>Bordetella</taxon>
    </lineage>
</organism>
<dbReference type="PANTHER" id="PTHR16943:SF8">
    <property type="entry name" value="2-METHYLCITRATE DEHYDRATASE"/>
    <property type="match status" value="1"/>
</dbReference>
<name>A0A193FIQ9_9BORD</name>
<dbReference type="InterPro" id="IPR045337">
    <property type="entry name" value="MmgE_PrpD_C"/>
</dbReference>
<dbReference type="InterPro" id="IPR045336">
    <property type="entry name" value="MmgE_PrpD_N"/>
</dbReference>
<evidence type="ECO:0000256" key="1">
    <source>
        <dbReference type="ARBA" id="ARBA00006174"/>
    </source>
</evidence>